<keyword evidence="3" id="KW-1185">Reference proteome</keyword>
<dbReference type="InterPro" id="IPR036282">
    <property type="entry name" value="Glutathione-S-Trfase_C_sf"/>
</dbReference>
<dbReference type="Proteomes" id="UP001268683">
    <property type="component" value="Chromosome"/>
</dbReference>
<dbReference type="Gene3D" id="1.20.1050.10">
    <property type="match status" value="1"/>
</dbReference>
<dbReference type="Pfam" id="PF13410">
    <property type="entry name" value="GST_C_2"/>
    <property type="match status" value="1"/>
</dbReference>
<organism evidence="2 3">
    <name type="scientific">Temperatibacter marinus</name>
    <dbReference type="NCBI Taxonomy" id="1456591"/>
    <lineage>
        <taxon>Bacteria</taxon>
        <taxon>Pseudomonadati</taxon>
        <taxon>Pseudomonadota</taxon>
        <taxon>Alphaproteobacteria</taxon>
        <taxon>Kordiimonadales</taxon>
        <taxon>Temperatibacteraceae</taxon>
        <taxon>Temperatibacter</taxon>
    </lineage>
</organism>
<dbReference type="KEGG" id="tmk:QGN29_06370"/>
<dbReference type="InterPro" id="IPR004045">
    <property type="entry name" value="Glutathione_S-Trfase_N"/>
</dbReference>
<dbReference type="SFLD" id="SFLDS00019">
    <property type="entry name" value="Glutathione_Transferase_(cytos"/>
    <property type="match status" value="1"/>
</dbReference>
<dbReference type="GO" id="GO:0004364">
    <property type="term" value="F:glutathione transferase activity"/>
    <property type="evidence" value="ECO:0007669"/>
    <property type="project" value="TreeGrafter"/>
</dbReference>
<evidence type="ECO:0000313" key="3">
    <source>
        <dbReference type="Proteomes" id="UP001268683"/>
    </source>
</evidence>
<evidence type="ECO:0000259" key="1">
    <source>
        <dbReference type="PROSITE" id="PS50404"/>
    </source>
</evidence>
<gene>
    <name evidence="2" type="ORF">QGN29_06370</name>
</gene>
<dbReference type="GO" id="GO:0006559">
    <property type="term" value="P:L-phenylalanine catabolic process"/>
    <property type="evidence" value="ECO:0007669"/>
    <property type="project" value="TreeGrafter"/>
</dbReference>
<sequence length="228" mass="26120">MTPFKIVIGNKNYSSWSFRGWLALEVLEVEFEEILLPLDTPEFFEKIKGLNPSGTVPAVWHGDTLVWDSLAIIDYLDKVFPDYGYWPTSPEAYAWARGMSAEMHSGLFGLRAHCPMNMREHFKGLSLADHVQKNVDRIEYLWTQALEKFSGAGPYLFGNKLTGADIMFAPVVSRFRTYDIKLNERCEAYRKAIESSDAYSKWYKAGIQESWIVDQDEIDRAVKILGAE</sequence>
<dbReference type="SUPFAM" id="SSF52833">
    <property type="entry name" value="Thioredoxin-like"/>
    <property type="match status" value="1"/>
</dbReference>
<dbReference type="EMBL" id="CP123872">
    <property type="protein sequence ID" value="WND03998.1"/>
    <property type="molecule type" value="Genomic_DNA"/>
</dbReference>
<feature type="domain" description="GST N-terminal" evidence="1">
    <location>
        <begin position="4"/>
        <end position="84"/>
    </location>
</feature>
<dbReference type="PANTHER" id="PTHR42673:SF4">
    <property type="entry name" value="MALEYLACETOACETATE ISOMERASE"/>
    <property type="match status" value="1"/>
</dbReference>
<evidence type="ECO:0000313" key="2">
    <source>
        <dbReference type="EMBL" id="WND03998.1"/>
    </source>
</evidence>
<protein>
    <submittedName>
        <fullName evidence="2">Glutathione S-transferase</fullName>
    </submittedName>
</protein>
<proteinExistence type="predicted"/>
<dbReference type="Pfam" id="PF13409">
    <property type="entry name" value="GST_N_2"/>
    <property type="match status" value="1"/>
</dbReference>
<reference evidence="2" key="1">
    <citation type="submission" date="2023-04" db="EMBL/GenBank/DDBJ databases">
        <title>Complete genome sequence of Temperatibacter marinus.</title>
        <authorList>
            <person name="Rong J.-C."/>
            <person name="Yi M.-L."/>
            <person name="Zhao Q."/>
        </authorList>
    </citation>
    <scope>NUCLEOTIDE SEQUENCE</scope>
    <source>
        <strain evidence="2">NBRC 110045</strain>
    </source>
</reference>
<dbReference type="InterPro" id="IPR036249">
    <property type="entry name" value="Thioredoxin-like_sf"/>
</dbReference>
<dbReference type="AlphaFoldDB" id="A0AA52HBU0"/>
<dbReference type="SUPFAM" id="SSF47616">
    <property type="entry name" value="GST C-terminal domain-like"/>
    <property type="match status" value="1"/>
</dbReference>
<dbReference type="RefSeq" id="WP_310799862.1">
    <property type="nucleotide sequence ID" value="NZ_CP123872.1"/>
</dbReference>
<dbReference type="GO" id="GO:0006749">
    <property type="term" value="P:glutathione metabolic process"/>
    <property type="evidence" value="ECO:0007669"/>
    <property type="project" value="TreeGrafter"/>
</dbReference>
<name>A0AA52HBU0_9PROT</name>
<dbReference type="Gene3D" id="3.40.30.10">
    <property type="entry name" value="Glutaredoxin"/>
    <property type="match status" value="1"/>
</dbReference>
<dbReference type="InterPro" id="IPR040079">
    <property type="entry name" value="Glutathione_S-Trfase"/>
</dbReference>
<dbReference type="CDD" id="cd03194">
    <property type="entry name" value="GST_C_3"/>
    <property type="match status" value="1"/>
</dbReference>
<dbReference type="GO" id="GO:0016034">
    <property type="term" value="F:maleylacetoacetate isomerase activity"/>
    <property type="evidence" value="ECO:0007669"/>
    <property type="project" value="TreeGrafter"/>
</dbReference>
<dbReference type="PROSITE" id="PS50404">
    <property type="entry name" value="GST_NTER"/>
    <property type="match status" value="1"/>
</dbReference>
<accession>A0AA52HBU0</accession>
<dbReference type="PANTHER" id="PTHR42673">
    <property type="entry name" value="MALEYLACETOACETATE ISOMERASE"/>
    <property type="match status" value="1"/>
</dbReference>